<dbReference type="InterPro" id="IPR027385">
    <property type="entry name" value="Beta-barrel_OMP"/>
</dbReference>
<reference evidence="8 9" key="1">
    <citation type="submission" date="2021-08" db="EMBL/GenBank/DDBJ databases">
        <title>Bartonella raoulti 094 sp. nov.</title>
        <authorList>
            <person name="Zgheib R."/>
            <person name="Hammoud A."/>
        </authorList>
    </citation>
    <scope>NUCLEOTIDE SEQUENCE [LARGE SCALE GENOMIC DNA]</scope>
    <source>
        <strain evidence="8 9">094</strain>
    </source>
</reference>
<evidence type="ECO:0000313" key="9">
    <source>
        <dbReference type="Proteomes" id="UP000746918"/>
    </source>
</evidence>
<feature type="chain" id="PRO_5045522170" evidence="6">
    <location>
        <begin position="23"/>
        <end position="309"/>
    </location>
</feature>
<sequence>MKRKYLMTISLATLMATSAAHAADTLIFPSSTESVSPPYTTQSISPSYKAGNRSPVIIDLPFSWCGFYIGGKVGGFSDHTSVSHFKSVNLEKWAPADKNLFSKSLKYNASLYTGYNFDIGDNFIIGVEADIALPIRKSKKLEKEQKILNEGDLNSIKNVFEQAEIPIIQPTTEGETIPNINDIVVSNTTFKEEVSGSIRMRIGYNLNRIMPYISGGVALSKQQYIMSILSKSHETQTRVFASGDVINDTKKVFGYTVGGGFDFAMTNNIIFRTEYSYLDFANDNNTFAEDKLKLYYKTHNMRMGISYKF</sequence>
<dbReference type="InterPro" id="IPR011250">
    <property type="entry name" value="OMP/PagP_B-barrel"/>
</dbReference>
<dbReference type="Pfam" id="PF13505">
    <property type="entry name" value="OMP_b-brl"/>
    <property type="match status" value="1"/>
</dbReference>
<comment type="subcellular location">
    <subcellularLocation>
        <location evidence="1">Cell outer membrane</location>
    </subcellularLocation>
</comment>
<evidence type="ECO:0000256" key="3">
    <source>
        <dbReference type="ARBA" id="ARBA00023136"/>
    </source>
</evidence>
<dbReference type="PANTHER" id="PTHR34001">
    <property type="entry name" value="BLL7405 PROTEIN"/>
    <property type="match status" value="1"/>
</dbReference>
<dbReference type="Proteomes" id="UP000746918">
    <property type="component" value="Unassembled WGS sequence"/>
</dbReference>
<keyword evidence="4" id="KW-0998">Cell outer membrane</keyword>
<proteinExistence type="inferred from homology"/>
<evidence type="ECO:0000313" key="8">
    <source>
        <dbReference type="EMBL" id="MBX4335814.1"/>
    </source>
</evidence>
<keyword evidence="2 6" id="KW-0732">Signal</keyword>
<organism evidence="8 9">
    <name type="scientific">Bartonella raoultii</name>
    <dbReference type="NCBI Taxonomy" id="1457020"/>
    <lineage>
        <taxon>Bacteria</taxon>
        <taxon>Pseudomonadati</taxon>
        <taxon>Pseudomonadota</taxon>
        <taxon>Alphaproteobacteria</taxon>
        <taxon>Hyphomicrobiales</taxon>
        <taxon>Bartonellaceae</taxon>
        <taxon>Bartonella</taxon>
    </lineage>
</organism>
<comment type="similarity">
    <text evidence="5">Belongs to the Omp25/RopB family.</text>
</comment>
<evidence type="ECO:0000256" key="5">
    <source>
        <dbReference type="ARBA" id="ARBA00038306"/>
    </source>
</evidence>
<feature type="domain" description="Outer membrane protein beta-barrel" evidence="7">
    <location>
        <begin position="64"/>
        <end position="309"/>
    </location>
</feature>
<dbReference type="PANTHER" id="PTHR34001:SF3">
    <property type="entry name" value="BLL7405 PROTEIN"/>
    <property type="match status" value="1"/>
</dbReference>
<keyword evidence="3" id="KW-0472">Membrane</keyword>
<dbReference type="EMBL" id="JAIFRO010000004">
    <property type="protein sequence ID" value="MBX4335814.1"/>
    <property type="molecule type" value="Genomic_DNA"/>
</dbReference>
<dbReference type="RefSeq" id="WP_220717178.1">
    <property type="nucleotide sequence ID" value="NZ_JAIFRO010000004.1"/>
</dbReference>
<gene>
    <name evidence="8" type="ORF">K3248_04325</name>
</gene>
<protein>
    <submittedName>
        <fullName evidence="8">Outer membrane beta-barrel protein</fullName>
    </submittedName>
</protein>
<keyword evidence="9" id="KW-1185">Reference proteome</keyword>
<feature type="signal peptide" evidence="6">
    <location>
        <begin position="1"/>
        <end position="22"/>
    </location>
</feature>
<evidence type="ECO:0000256" key="2">
    <source>
        <dbReference type="ARBA" id="ARBA00022729"/>
    </source>
</evidence>
<evidence type="ECO:0000256" key="4">
    <source>
        <dbReference type="ARBA" id="ARBA00023237"/>
    </source>
</evidence>
<dbReference type="SUPFAM" id="SSF56925">
    <property type="entry name" value="OMPA-like"/>
    <property type="match status" value="1"/>
</dbReference>
<dbReference type="Gene3D" id="2.40.160.20">
    <property type="match status" value="1"/>
</dbReference>
<accession>A0ABS7I889</accession>
<evidence type="ECO:0000259" key="7">
    <source>
        <dbReference type="Pfam" id="PF13505"/>
    </source>
</evidence>
<comment type="caution">
    <text evidence="8">The sequence shown here is derived from an EMBL/GenBank/DDBJ whole genome shotgun (WGS) entry which is preliminary data.</text>
</comment>
<evidence type="ECO:0000256" key="1">
    <source>
        <dbReference type="ARBA" id="ARBA00004442"/>
    </source>
</evidence>
<evidence type="ECO:0000256" key="6">
    <source>
        <dbReference type="SAM" id="SignalP"/>
    </source>
</evidence>
<name>A0ABS7I889_9HYPH</name>
<dbReference type="InterPro" id="IPR051692">
    <property type="entry name" value="OMP-like"/>
</dbReference>